<reference evidence="1" key="1">
    <citation type="submission" date="2022-02" db="EMBL/GenBank/DDBJ databases">
        <title>Plant Genome Project.</title>
        <authorList>
            <person name="Zhang R.-G."/>
        </authorList>
    </citation>
    <scope>NUCLEOTIDE SEQUENCE</scope>
    <source>
        <strain evidence="1">AT1</strain>
    </source>
</reference>
<dbReference type="Proteomes" id="UP001062846">
    <property type="component" value="Chromosome 6"/>
</dbReference>
<evidence type="ECO:0000313" key="2">
    <source>
        <dbReference type="Proteomes" id="UP001062846"/>
    </source>
</evidence>
<gene>
    <name evidence="1" type="ORF">RHMOL_Rhmol06G0203100</name>
</gene>
<comment type="caution">
    <text evidence="1">The sequence shown here is derived from an EMBL/GenBank/DDBJ whole genome shotgun (WGS) entry which is preliminary data.</text>
</comment>
<name>A0ACC0NFI3_RHOML</name>
<dbReference type="EMBL" id="CM046393">
    <property type="protein sequence ID" value="KAI8551659.1"/>
    <property type="molecule type" value="Genomic_DNA"/>
</dbReference>
<sequence length="182" mass="19896">MAANTTEQQQQQKRSTSLTKSTSACSLFITRLMIQRRTWVFLSILVYAILVSSSWNILRSVLSWYESTINPSSSTSGWWPAPALYAAVELGAVLGLLSMAAAVAVAVPTAVVTWITVMVLLTFCGKPRRTLEVEGRKLTAEISGFVGKILIKEGNAVAVVCAVFGYFALFRRSRGEVGDSYY</sequence>
<keyword evidence="2" id="KW-1185">Reference proteome</keyword>
<protein>
    <submittedName>
        <fullName evidence="1">Uncharacterized protein</fullName>
    </submittedName>
</protein>
<evidence type="ECO:0000313" key="1">
    <source>
        <dbReference type="EMBL" id="KAI8551659.1"/>
    </source>
</evidence>
<proteinExistence type="predicted"/>
<organism evidence="1 2">
    <name type="scientific">Rhododendron molle</name>
    <name type="common">Chinese azalea</name>
    <name type="synonym">Azalea mollis</name>
    <dbReference type="NCBI Taxonomy" id="49168"/>
    <lineage>
        <taxon>Eukaryota</taxon>
        <taxon>Viridiplantae</taxon>
        <taxon>Streptophyta</taxon>
        <taxon>Embryophyta</taxon>
        <taxon>Tracheophyta</taxon>
        <taxon>Spermatophyta</taxon>
        <taxon>Magnoliopsida</taxon>
        <taxon>eudicotyledons</taxon>
        <taxon>Gunneridae</taxon>
        <taxon>Pentapetalae</taxon>
        <taxon>asterids</taxon>
        <taxon>Ericales</taxon>
        <taxon>Ericaceae</taxon>
        <taxon>Ericoideae</taxon>
        <taxon>Rhodoreae</taxon>
        <taxon>Rhododendron</taxon>
    </lineage>
</organism>
<accession>A0ACC0NFI3</accession>